<evidence type="ECO:0000313" key="1">
    <source>
        <dbReference type="EMBL" id="MBB5514947.1"/>
    </source>
</evidence>
<keyword evidence="2" id="KW-1185">Reference proteome</keyword>
<gene>
    <name evidence="1" type="ORF">FHS89_000953</name>
</gene>
<evidence type="ECO:0000313" key="2">
    <source>
        <dbReference type="Proteomes" id="UP000553766"/>
    </source>
</evidence>
<dbReference type="EMBL" id="JACIJS010000002">
    <property type="protein sequence ID" value="MBB5514947.1"/>
    <property type="molecule type" value="Genomic_DNA"/>
</dbReference>
<name>A0A840X2Q2_9RHOB</name>
<dbReference type="Proteomes" id="UP000553766">
    <property type="component" value="Unassembled WGS sequence"/>
</dbReference>
<sequence>MDDLYFRTRENGAMVFRIDTENRQRRLEMIQIAVINIRSGEVKPHNDAIITAAERTEIEKWLIARRKQLNARDVEDVERLIDQMNWATQWAQTRATADQIESYGNPLLMAMHDLRSTIVRKKVRQTEEKG</sequence>
<dbReference type="AlphaFoldDB" id="A0A840X2Q2"/>
<protein>
    <submittedName>
        <fullName evidence="1">Uncharacterized protein</fullName>
    </submittedName>
</protein>
<accession>A0A840X2Q2</accession>
<comment type="caution">
    <text evidence="1">The sequence shown here is derived from an EMBL/GenBank/DDBJ whole genome shotgun (WGS) entry which is preliminary data.</text>
</comment>
<dbReference type="RefSeq" id="WP_221229259.1">
    <property type="nucleotide sequence ID" value="NZ_JACIJS010000002.1"/>
</dbReference>
<reference evidence="1 2" key="1">
    <citation type="submission" date="2020-08" db="EMBL/GenBank/DDBJ databases">
        <title>Genomic Encyclopedia of Type Strains, Phase IV (KMG-IV): sequencing the most valuable type-strain genomes for metagenomic binning, comparative biology and taxonomic classification.</title>
        <authorList>
            <person name="Goeker M."/>
        </authorList>
    </citation>
    <scope>NUCLEOTIDE SEQUENCE [LARGE SCALE GENOMIC DNA]</scope>
    <source>
        <strain evidence="1 2">DSM 103377</strain>
    </source>
</reference>
<organism evidence="1 2">
    <name type="scientific">Rubricella aquisinus</name>
    <dbReference type="NCBI Taxonomy" id="2028108"/>
    <lineage>
        <taxon>Bacteria</taxon>
        <taxon>Pseudomonadati</taxon>
        <taxon>Pseudomonadota</taxon>
        <taxon>Alphaproteobacteria</taxon>
        <taxon>Rhodobacterales</taxon>
        <taxon>Paracoccaceae</taxon>
        <taxon>Rubricella</taxon>
    </lineage>
</organism>
<proteinExistence type="predicted"/>